<dbReference type="InterPro" id="IPR007110">
    <property type="entry name" value="Ig-like_dom"/>
</dbReference>
<keyword evidence="3 9" id="KW-0812">Transmembrane</keyword>
<dbReference type="PANTHER" id="PTHR32178:SF6">
    <property type="entry name" value="IG-LIKE DOMAIN-CONTAINING PROTEIN"/>
    <property type="match status" value="1"/>
</dbReference>
<dbReference type="RefSeq" id="XP_022310711.1">
    <property type="nucleotide sequence ID" value="XM_022455003.1"/>
</dbReference>
<evidence type="ECO:0000256" key="3">
    <source>
        <dbReference type="ARBA" id="ARBA00022692"/>
    </source>
</evidence>
<dbReference type="PROSITE" id="PS50835">
    <property type="entry name" value="IG_LIKE"/>
    <property type="match status" value="1"/>
</dbReference>
<dbReference type="AlphaFoldDB" id="A0A8B8C7A1"/>
<evidence type="ECO:0000313" key="11">
    <source>
        <dbReference type="Proteomes" id="UP000694844"/>
    </source>
</evidence>
<evidence type="ECO:0000256" key="6">
    <source>
        <dbReference type="ARBA" id="ARBA00023136"/>
    </source>
</evidence>
<dbReference type="PANTHER" id="PTHR32178">
    <property type="entry name" value="FAM187"/>
    <property type="match status" value="1"/>
</dbReference>
<proteinExistence type="inferred from homology"/>
<evidence type="ECO:0000256" key="2">
    <source>
        <dbReference type="ARBA" id="ARBA00008727"/>
    </source>
</evidence>
<evidence type="ECO:0000256" key="1">
    <source>
        <dbReference type="ARBA" id="ARBA00004479"/>
    </source>
</evidence>
<keyword evidence="7" id="KW-0325">Glycoprotein</keyword>
<accession>A0A8B8C7A1</accession>
<dbReference type="Proteomes" id="UP000694844">
    <property type="component" value="Chromosome 1"/>
</dbReference>
<dbReference type="SMART" id="SM00409">
    <property type="entry name" value="IG"/>
    <property type="match status" value="2"/>
</dbReference>
<dbReference type="KEGG" id="cvn:111116034"/>
<feature type="transmembrane region" description="Helical" evidence="9">
    <location>
        <begin position="6"/>
        <end position="25"/>
    </location>
</feature>
<evidence type="ECO:0000256" key="5">
    <source>
        <dbReference type="ARBA" id="ARBA00022989"/>
    </source>
</evidence>
<keyword evidence="6 9" id="KW-0472">Membrane</keyword>
<dbReference type="OrthoDB" id="6434091at2759"/>
<comment type="similarity">
    <text evidence="2">Belongs to the FAM187 family.</text>
</comment>
<organism evidence="11 12">
    <name type="scientific">Crassostrea virginica</name>
    <name type="common">Eastern oyster</name>
    <dbReference type="NCBI Taxonomy" id="6565"/>
    <lineage>
        <taxon>Eukaryota</taxon>
        <taxon>Metazoa</taxon>
        <taxon>Spiralia</taxon>
        <taxon>Lophotrochozoa</taxon>
        <taxon>Mollusca</taxon>
        <taxon>Bivalvia</taxon>
        <taxon>Autobranchia</taxon>
        <taxon>Pteriomorphia</taxon>
        <taxon>Ostreida</taxon>
        <taxon>Ostreoidea</taxon>
        <taxon>Ostreidae</taxon>
        <taxon>Crassostrea</taxon>
    </lineage>
</organism>
<dbReference type="InterPro" id="IPR003599">
    <property type="entry name" value="Ig_sub"/>
</dbReference>
<evidence type="ECO:0000256" key="7">
    <source>
        <dbReference type="ARBA" id="ARBA00023180"/>
    </source>
</evidence>
<feature type="region of interest" description="Disordered" evidence="8">
    <location>
        <begin position="65"/>
        <end position="84"/>
    </location>
</feature>
<dbReference type="InterPro" id="IPR013783">
    <property type="entry name" value="Ig-like_fold"/>
</dbReference>
<comment type="subcellular location">
    <subcellularLocation>
        <location evidence="1">Membrane</location>
        <topology evidence="1">Single-pass type I membrane protein</topology>
    </subcellularLocation>
</comment>
<reference evidence="12" key="2">
    <citation type="submission" date="2025-08" db="UniProtKB">
        <authorList>
            <consortium name="RefSeq"/>
        </authorList>
    </citation>
    <scope>IDENTIFICATION</scope>
    <source>
        <tissue evidence="12">Whole sample</tissue>
    </source>
</reference>
<evidence type="ECO:0000256" key="8">
    <source>
        <dbReference type="SAM" id="MobiDB-lite"/>
    </source>
</evidence>
<dbReference type="Gene3D" id="2.60.40.10">
    <property type="entry name" value="Immunoglobulins"/>
    <property type="match status" value="1"/>
</dbReference>
<dbReference type="InterPro" id="IPR039311">
    <property type="entry name" value="FAM187A/B"/>
</dbReference>
<keyword evidence="11" id="KW-1185">Reference proteome</keyword>
<reference evidence="11" key="1">
    <citation type="submission" date="2024-06" db="UniProtKB">
        <authorList>
            <consortium name="RefSeq"/>
        </authorList>
    </citation>
    <scope>NUCLEOTIDE SEQUENCE [LARGE SCALE GENOMIC DNA]</scope>
</reference>
<dbReference type="GO" id="GO:0016020">
    <property type="term" value="C:membrane"/>
    <property type="evidence" value="ECO:0007669"/>
    <property type="project" value="UniProtKB-SubCell"/>
</dbReference>
<gene>
    <name evidence="12" type="primary">LOC111116034</name>
</gene>
<dbReference type="SUPFAM" id="SSF48726">
    <property type="entry name" value="Immunoglobulin"/>
    <property type="match status" value="2"/>
</dbReference>
<evidence type="ECO:0000259" key="10">
    <source>
        <dbReference type="PROSITE" id="PS50835"/>
    </source>
</evidence>
<dbReference type="InterPro" id="IPR036179">
    <property type="entry name" value="Ig-like_dom_sf"/>
</dbReference>
<evidence type="ECO:0000313" key="12">
    <source>
        <dbReference type="RefSeq" id="XP_022310711.1"/>
    </source>
</evidence>
<evidence type="ECO:0000256" key="4">
    <source>
        <dbReference type="ARBA" id="ARBA00022729"/>
    </source>
</evidence>
<dbReference type="GeneID" id="111116034"/>
<protein>
    <submittedName>
        <fullName evidence="12">Uncharacterized protein LOC111116034</fullName>
    </submittedName>
</protein>
<evidence type="ECO:0000256" key="9">
    <source>
        <dbReference type="SAM" id="Phobius"/>
    </source>
</evidence>
<keyword evidence="5 9" id="KW-1133">Transmembrane helix</keyword>
<name>A0A8B8C7A1_CRAVI</name>
<sequence length="581" mass="67547">MRVQHFAASVIYCIYVIHLIGAVNVKIRIDREDGKPVEYFEEDLTEEDFQEKPPFEMVDRDKRASYDDRPPVVHSQSRFKRSDSETDFNVRREPDCSVKMDEMVEKNKNKPIQLAYVLEPGENIKLMCHFCGDPANYRAVIEWKRLIRQTSADGSFLIETVYEDFHDIPALNRISFTTDLSLVIYNVTKADADTYFCIDASRDTLVEAKMNAYGMNRMFTAHITKETFRLYYHLDIIKTSDIPARKVTGMDRLLENEQDYARNLEYFTNWQKWGSCSVCGKLGEQKRRGVCTVRLMDENHFGDPVYIYYALSSFKKGIPCRSTMFNVFGQNFARRPDEIEIRLCNMSCKADFSAHKFSRLDVEDIHFTGLNKAFPVDVVNVTEEGSAIIKCKGATLDDVVYWLNNSEYMTSFSVSQNSSGRVDIDVYGNLRITDARMYDAGMLECWVRMKKTRAVRFIVTPKDPHAWKRHLMYLMYTYFINFCVFLALMFVKHYHRQTQTVSGTTYYRQQKKAAAAAGADLDEDEEYYDNYYVENDTNANACTSSEDEDRDVRAWYHDAHVGDFHDSPTYTGDAPKRQTTH</sequence>
<feature type="transmembrane region" description="Helical" evidence="9">
    <location>
        <begin position="471"/>
        <end position="491"/>
    </location>
</feature>
<keyword evidence="4" id="KW-0732">Signal</keyword>
<feature type="domain" description="Ig-like" evidence="10">
    <location>
        <begin position="111"/>
        <end position="197"/>
    </location>
</feature>